<keyword evidence="1" id="KW-0812">Transmembrane</keyword>
<accession>A0A1Z4KGJ6</accession>
<dbReference type="EMBL" id="AP018216">
    <property type="protein sequence ID" value="BAY68091.1"/>
    <property type="molecule type" value="Genomic_DNA"/>
</dbReference>
<dbReference type="PROSITE" id="PS51746">
    <property type="entry name" value="PPM_2"/>
    <property type="match status" value="1"/>
</dbReference>
<evidence type="ECO:0000256" key="1">
    <source>
        <dbReference type="SAM" id="Phobius"/>
    </source>
</evidence>
<evidence type="ECO:0000313" key="3">
    <source>
        <dbReference type="EMBL" id="BAY68091.1"/>
    </source>
</evidence>
<feature type="domain" description="PPM-type phosphatase" evidence="2">
    <location>
        <begin position="260"/>
        <end position="532"/>
    </location>
</feature>
<reference evidence="3 4" key="1">
    <citation type="submission" date="2017-06" db="EMBL/GenBank/DDBJ databases">
        <title>Genome sequencing of cyanobaciteial culture collection at National Institute for Environmental Studies (NIES).</title>
        <authorList>
            <person name="Hirose Y."/>
            <person name="Shimura Y."/>
            <person name="Fujisawa T."/>
            <person name="Nakamura Y."/>
            <person name="Kawachi M."/>
        </authorList>
    </citation>
    <scope>NUCLEOTIDE SEQUENCE [LARGE SCALE GENOMIC DNA]</scope>
    <source>
        <strain evidence="3 4">NIES-23</strain>
    </source>
</reference>
<sequence length="647" mass="72363">MLSIERIIYCINQNCDNPINFAGERVCASCQTPLVHRYLWATGSLATEIPLGTKVSDRYEVIGQQVWLDTRPGLLPEVPQELPPDVIPYLRLYPERSHLPQVYGFVTSLPEGADNILLLENVPIDEEGNIYPTIIDAWEKAKPVRQVYWLWQILQLWTPLLELGLAQNLLKADNLRVQGWCVRLLDLNATIPTEQPNLKDLSDSWQPLLELTTTSVTPRLQNIIQQMANSEVELETIATQLNALLLAAAGELPLTLSMAGVTDAGPQLKQNEDTCYPNTAVDSHELLVPNLAIVCDGIGGHQGGEVASQLAVQSLKLQIRALFTEVATQPEIVPPTLLQEQLEASLRVANNLISSRNDEQKRQGRERMATTLVMAVQVPQRVLTTSEWQSDNAHELYLVNVGDSRAYWITREYCQQLTVDDDIVTREVRSARSLYRQVLQRQDANALTQALGNRDAESLRLAIKRFIIDEDGILLLCSDGLSDNNWVENSWQDYAVPVLTGQMTVEDAAHHWINLANEKNGHDNTSVVLTLCRVSKEYLVPITPTPPLVEIPEPEIAELERYPEESILTESSQALLDLELPDEPSPAPIKQPKRRQPLLLVGGLLALLVGGTGIGLFAWWQLSPQSFQQMCQKLPPSLQQYCSPRGR</sequence>
<evidence type="ECO:0000313" key="4">
    <source>
        <dbReference type="Proteomes" id="UP000217507"/>
    </source>
</evidence>
<organism evidence="3 4">
    <name type="scientific">Trichormus variabilis NIES-23</name>
    <dbReference type="NCBI Taxonomy" id="1973479"/>
    <lineage>
        <taxon>Bacteria</taxon>
        <taxon>Bacillati</taxon>
        <taxon>Cyanobacteriota</taxon>
        <taxon>Cyanophyceae</taxon>
        <taxon>Nostocales</taxon>
        <taxon>Nostocaceae</taxon>
        <taxon>Trichormus</taxon>
    </lineage>
</organism>
<dbReference type="InterPro" id="IPR036457">
    <property type="entry name" value="PPM-type-like_dom_sf"/>
</dbReference>
<evidence type="ECO:0000259" key="2">
    <source>
        <dbReference type="PROSITE" id="PS51746"/>
    </source>
</evidence>
<dbReference type="SMART" id="SM00332">
    <property type="entry name" value="PP2Cc"/>
    <property type="match status" value="1"/>
</dbReference>
<dbReference type="AlphaFoldDB" id="A0A1Z4KGJ6"/>
<dbReference type="SUPFAM" id="SSF81606">
    <property type="entry name" value="PP2C-like"/>
    <property type="match status" value="1"/>
</dbReference>
<dbReference type="Proteomes" id="UP000217507">
    <property type="component" value="Chromosome"/>
</dbReference>
<feature type="transmembrane region" description="Helical" evidence="1">
    <location>
        <begin position="598"/>
        <end position="620"/>
    </location>
</feature>
<dbReference type="CDD" id="cd00143">
    <property type="entry name" value="PP2Cc"/>
    <property type="match status" value="1"/>
</dbReference>
<dbReference type="SMART" id="SM00331">
    <property type="entry name" value="PP2C_SIG"/>
    <property type="match status" value="1"/>
</dbReference>
<dbReference type="Pfam" id="PF13672">
    <property type="entry name" value="PP2C_2"/>
    <property type="match status" value="1"/>
</dbReference>
<gene>
    <name evidence="3" type="ORF">NIES23_08750</name>
</gene>
<keyword evidence="1" id="KW-0472">Membrane</keyword>
<proteinExistence type="predicted"/>
<protein>
    <recommendedName>
        <fullName evidence="2">PPM-type phosphatase domain-containing protein</fullName>
    </recommendedName>
</protein>
<dbReference type="Gene3D" id="3.60.40.10">
    <property type="entry name" value="PPM-type phosphatase domain"/>
    <property type="match status" value="1"/>
</dbReference>
<name>A0A1Z4KGJ6_ANAVA</name>
<keyword evidence="1" id="KW-1133">Transmembrane helix</keyword>
<dbReference type="InterPro" id="IPR001932">
    <property type="entry name" value="PPM-type_phosphatase-like_dom"/>
</dbReference>